<proteinExistence type="predicted"/>
<comment type="caution">
    <text evidence="1">The sequence shown here is derived from an EMBL/GenBank/DDBJ whole genome shotgun (WGS) entry which is preliminary data.</text>
</comment>
<accession>A0ACB5RHA9</accession>
<sequence>MNSSLETKFFNLSIFFIIYTIVFYSFTSTLKYTLPFVLAMIFALILKYPTNLLMKHLHIKNALASLITTLTFFAIIISLNALLITSIINELFEITKYLQIFFTSDSNFIYDAIADLQHYLIDINIDPSILDSIKTSLTGSLKGFINSLVSFGSSILQLTINILSYIPYLLMVIVFTLLSTYFFTKEISVSSSNKIVNLFVKQQKNNEKISNIFSQAKKMGESYFLSYCLLIFMSFSFTLIGFCLFRIKYALVLSILCAFLDLLPVVGMPLVYIPLSIIYLSSGNYFTGIGLLILYLFVFITRQITEPKLMSSSLGIHPIAVLASIFIGLQADGFRGMLFLMFLVVCYNILKKCDIV</sequence>
<keyword evidence="2" id="KW-1185">Reference proteome</keyword>
<dbReference type="EMBL" id="BROD01000001">
    <property type="protein sequence ID" value="GKX68451.1"/>
    <property type="molecule type" value="Genomic_DNA"/>
</dbReference>
<protein>
    <submittedName>
        <fullName evidence="1">Sporulation integral membrane protein YtvI</fullName>
    </submittedName>
</protein>
<evidence type="ECO:0000313" key="1">
    <source>
        <dbReference type="EMBL" id="GKX68451.1"/>
    </source>
</evidence>
<evidence type="ECO:0000313" key="2">
    <source>
        <dbReference type="Proteomes" id="UP001058074"/>
    </source>
</evidence>
<dbReference type="Proteomes" id="UP001058074">
    <property type="component" value="Unassembled WGS sequence"/>
</dbReference>
<organism evidence="1 2">
    <name type="scientific">Inconstantimicrobium mannanitabidum</name>
    <dbReference type="NCBI Taxonomy" id="1604901"/>
    <lineage>
        <taxon>Bacteria</taxon>
        <taxon>Bacillati</taxon>
        <taxon>Bacillota</taxon>
        <taxon>Clostridia</taxon>
        <taxon>Eubacteriales</taxon>
        <taxon>Clostridiaceae</taxon>
        <taxon>Inconstantimicrobium</taxon>
    </lineage>
</organism>
<gene>
    <name evidence="1" type="ORF">rsdtw13_37090</name>
</gene>
<reference evidence="1" key="1">
    <citation type="journal article" date="2025" name="Int. J. Syst. Evol. Microbiol.">
        <title>Inconstantimicrobium mannanitabidum sp. nov., a novel member of the family Clostridiaceae isolated from anoxic soil under the treatment of reductive soil disinfestation.</title>
        <authorList>
            <person name="Ueki A."/>
            <person name="Tonouchi A."/>
            <person name="Honma S."/>
            <person name="Kaku N."/>
            <person name="Ueki K."/>
        </authorList>
    </citation>
    <scope>NUCLEOTIDE SEQUENCE</scope>
    <source>
        <strain evidence="1">TW13</strain>
    </source>
</reference>
<name>A0ACB5RHA9_9CLOT</name>